<keyword evidence="2" id="KW-0804">Transcription</keyword>
<evidence type="ECO:0000256" key="4">
    <source>
        <dbReference type="SAM" id="MobiDB-lite"/>
    </source>
</evidence>
<dbReference type="PANTHER" id="PTHR31499">
    <property type="entry name" value="MYB FAMILY TRANSCRIPTION FACTOR PHL11"/>
    <property type="match status" value="1"/>
</dbReference>
<evidence type="ECO:0000259" key="5">
    <source>
        <dbReference type="PROSITE" id="PS51294"/>
    </source>
</evidence>
<feature type="domain" description="HTH myb-type" evidence="5">
    <location>
        <begin position="102"/>
        <end position="159"/>
    </location>
</feature>
<sequence length="713" mass="72677">MQAHLHASAVCIPADPPFQLAECYPDAAAAMWQQAAQQPQLAFVPTGAEHAAACEPGLGASYPAAPGWQQGPAYHGYLPMVAGGPQPVVQEPQQAADALGGKKRLRWSAALHARFVDAVKQLGGALQATPKRIQLLMAVPGLSLLHVKSHLQKYRNALADGRPAGPRSRPAAVGCRRRSVMSKRSAANMRSSDSNGDGSGSDGEWEEEVGSGAGSGAGSPTAGLGLGGFPEQLSRRNSKHYRPSQPEEEAAPEQQLGVAASGAVAQQGAAAGSLGADQGSLGQPLPSLGMGWGTASDFAAVEAELEAALAPVDAQLAALGPEAADAECGTDDEDGALLDLPEGLAMLDRQLSREGQEGSQGPCPTGSGTPPPSGGSGNHSSSSGLAMTTAAPLAAVASPSTLAGPTEPSPPDAADASVQQHTSSGGSGSGSGSGRGNKKLLEAALRMQLEMQRQLSSTMEAQRQLQKQLEEHGRYIEGLLRSEGALSSKPAPKAAASSKPRASAAMHRRSASTSSVGRPRAASGTASPTVECSLPLVGGWQPLAPPAQLPLPPLALPVPPLAPGWHAAPRAQAAPGSMPQQAQHAEGWLDQLMPAGEAQRAEQEAAASQLSPSDVDLLLAADGGLQQQLLHQPCGLPAAGQQQQAGRPAASQFSQRSHLSDGTQVAPAAAAQHAEQAQQEMMGDDTNADMWDSLLADSGVLHQLLAEEGRQAA</sequence>
<keyword evidence="1" id="KW-0805">Transcription regulation</keyword>
<feature type="compositionally biased region" description="Low complexity" evidence="4">
    <location>
        <begin position="638"/>
        <end position="650"/>
    </location>
</feature>
<evidence type="ECO:0000256" key="2">
    <source>
        <dbReference type="ARBA" id="ARBA00023163"/>
    </source>
</evidence>
<protein>
    <recommendedName>
        <fullName evidence="5">HTH myb-type domain-containing protein</fullName>
    </recommendedName>
</protein>
<dbReference type="InterPro" id="IPR006447">
    <property type="entry name" value="Myb_dom_plants"/>
</dbReference>
<dbReference type="AlphaFoldDB" id="A0AAD5H5M9"/>
<feature type="compositionally biased region" description="Polar residues" evidence="4">
    <location>
        <begin position="651"/>
        <end position="663"/>
    </location>
</feature>
<keyword evidence="7" id="KW-1185">Reference proteome</keyword>
<name>A0AAD5H5M9_9CHLO</name>
<dbReference type="Gene3D" id="1.10.10.60">
    <property type="entry name" value="Homeodomain-like"/>
    <property type="match status" value="1"/>
</dbReference>
<dbReference type="PROSITE" id="PS51294">
    <property type="entry name" value="HTH_MYB"/>
    <property type="match status" value="1"/>
</dbReference>
<feature type="compositionally biased region" description="Low complexity" evidence="4">
    <location>
        <begin position="378"/>
        <end position="403"/>
    </location>
</feature>
<evidence type="ECO:0000313" key="7">
    <source>
        <dbReference type="Proteomes" id="UP001205105"/>
    </source>
</evidence>
<dbReference type="Proteomes" id="UP001205105">
    <property type="component" value="Unassembled WGS sequence"/>
</dbReference>
<dbReference type="InterPro" id="IPR009057">
    <property type="entry name" value="Homeodomain-like_sf"/>
</dbReference>
<evidence type="ECO:0000313" key="6">
    <source>
        <dbReference type="EMBL" id="KAI7841788.1"/>
    </source>
</evidence>
<evidence type="ECO:0000256" key="3">
    <source>
        <dbReference type="ARBA" id="ARBA00023242"/>
    </source>
</evidence>
<feature type="region of interest" description="Disordered" evidence="4">
    <location>
        <begin position="480"/>
        <end position="530"/>
    </location>
</feature>
<feature type="region of interest" description="Disordered" evidence="4">
    <location>
        <begin position="638"/>
        <end position="690"/>
    </location>
</feature>
<gene>
    <name evidence="6" type="ORF">COHA_004512</name>
</gene>
<feature type="region of interest" description="Disordered" evidence="4">
    <location>
        <begin position="323"/>
        <end position="444"/>
    </location>
</feature>
<keyword evidence="3" id="KW-0539">Nucleus</keyword>
<feature type="compositionally biased region" description="Low complexity" evidence="4">
    <location>
        <begin position="252"/>
        <end position="283"/>
    </location>
</feature>
<feature type="region of interest" description="Disordered" evidence="4">
    <location>
        <begin position="158"/>
        <end position="293"/>
    </location>
</feature>
<feature type="compositionally biased region" description="Acidic residues" evidence="4">
    <location>
        <begin position="324"/>
        <end position="336"/>
    </location>
</feature>
<evidence type="ECO:0000256" key="1">
    <source>
        <dbReference type="ARBA" id="ARBA00023015"/>
    </source>
</evidence>
<dbReference type="SUPFAM" id="SSF46689">
    <property type="entry name" value="Homeodomain-like"/>
    <property type="match status" value="1"/>
</dbReference>
<dbReference type="InterPro" id="IPR046955">
    <property type="entry name" value="PHR1-like"/>
</dbReference>
<organism evidence="6 7">
    <name type="scientific">Chlorella ohadii</name>
    <dbReference type="NCBI Taxonomy" id="2649997"/>
    <lineage>
        <taxon>Eukaryota</taxon>
        <taxon>Viridiplantae</taxon>
        <taxon>Chlorophyta</taxon>
        <taxon>core chlorophytes</taxon>
        <taxon>Trebouxiophyceae</taxon>
        <taxon>Chlorellales</taxon>
        <taxon>Chlorellaceae</taxon>
        <taxon>Chlorella clade</taxon>
        <taxon>Chlorella</taxon>
    </lineage>
</organism>
<accession>A0AAD5H5M9</accession>
<feature type="compositionally biased region" description="Gly residues" evidence="4">
    <location>
        <begin position="425"/>
        <end position="435"/>
    </location>
</feature>
<feature type="compositionally biased region" description="Low complexity" evidence="4">
    <location>
        <begin position="664"/>
        <end position="679"/>
    </location>
</feature>
<comment type="caution">
    <text evidence="6">The sequence shown here is derived from an EMBL/GenBank/DDBJ whole genome shotgun (WGS) entry which is preliminary data.</text>
</comment>
<dbReference type="GO" id="GO:0003677">
    <property type="term" value="F:DNA binding"/>
    <property type="evidence" value="ECO:0007669"/>
    <property type="project" value="InterPro"/>
</dbReference>
<feature type="compositionally biased region" description="Low complexity" evidence="4">
    <location>
        <begin position="359"/>
        <end position="368"/>
    </location>
</feature>
<reference evidence="6" key="1">
    <citation type="submission" date="2020-11" db="EMBL/GenBank/DDBJ databases">
        <title>Chlorella ohadii genome sequencing and assembly.</title>
        <authorList>
            <person name="Murik O."/>
            <person name="Treves H."/>
            <person name="Kedem I."/>
            <person name="Shotland Y."/>
            <person name="Kaplan A."/>
        </authorList>
    </citation>
    <scope>NUCLEOTIDE SEQUENCE</scope>
    <source>
        <strain evidence="6">1</strain>
    </source>
</reference>
<dbReference type="InterPro" id="IPR017930">
    <property type="entry name" value="Myb_dom"/>
</dbReference>
<dbReference type="GO" id="GO:0003700">
    <property type="term" value="F:DNA-binding transcription factor activity"/>
    <property type="evidence" value="ECO:0007669"/>
    <property type="project" value="InterPro"/>
</dbReference>
<dbReference type="EMBL" id="JADXDR010000059">
    <property type="protein sequence ID" value="KAI7841788.1"/>
    <property type="molecule type" value="Genomic_DNA"/>
</dbReference>
<proteinExistence type="predicted"/>
<dbReference type="NCBIfam" id="TIGR01557">
    <property type="entry name" value="myb_SHAQKYF"/>
    <property type="match status" value="1"/>
</dbReference>
<feature type="compositionally biased region" description="Low complexity" evidence="4">
    <location>
        <begin position="485"/>
        <end position="515"/>
    </location>
</feature>
<dbReference type="Pfam" id="PF14379">
    <property type="entry name" value="Myb_CC_LHEQLE"/>
    <property type="match status" value="1"/>
</dbReference>
<dbReference type="PANTHER" id="PTHR31499:SF79">
    <property type="entry name" value="HTH MYB-TYPE DOMAIN-CONTAINING PROTEIN"/>
    <property type="match status" value="1"/>
</dbReference>
<dbReference type="InterPro" id="IPR025756">
    <property type="entry name" value="Myb_CC_LHEQLE"/>
</dbReference>